<evidence type="ECO:0000256" key="1">
    <source>
        <dbReference type="ARBA" id="ARBA00023015"/>
    </source>
</evidence>
<keyword evidence="2" id="KW-0238">DNA-binding</keyword>
<sequence length="333" mass="37222">MNIKDIARLAGVGVSTVSRVINNHPDVKQDTREKILEIIKEYNYIPNNGARMLKQNHTRYIGVLVKGVFNPFFSEMVKIIGEVIKKSDYTMILQHDDKEEGEDIDSLISFIKEKKLKGVMYLGGNFAEVPKERFEQIDCQIVALCSNIGDNINNAFFSSVGIDDYRAAYEAMTYVINKGHRHIGMLIGGKNDVGVGKERLRGYLDAIQDFEIDKSQTYIIEGHYNCTEAYEKTLSCLEEVGELTAIAALSDTMAVGAAKAILKQDKQIGKDIDVIGFDGMEIAAYYNPSLTTIEQPRADIAAKGVELLLELLAKTCQHQHCILKTNLLKRESC</sequence>
<organism evidence="5">
    <name type="scientific">Mediterraneibacter gnavus</name>
    <name type="common">Ruminococcus gnavus</name>
    <dbReference type="NCBI Taxonomy" id="33038"/>
    <lineage>
        <taxon>Bacteria</taxon>
        <taxon>Bacillati</taxon>
        <taxon>Bacillota</taxon>
        <taxon>Clostridia</taxon>
        <taxon>Lachnospirales</taxon>
        <taxon>Lachnospiraceae</taxon>
        <taxon>Mediterraneibacter</taxon>
    </lineage>
</organism>
<dbReference type="Gene3D" id="1.10.260.40">
    <property type="entry name" value="lambda repressor-like DNA-binding domains"/>
    <property type="match status" value="1"/>
</dbReference>
<dbReference type="SMART" id="SM00354">
    <property type="entry name" value="HTH_LACI"/>
    <property type="match status" value="1"/>
</dbReference>
<feature type="domain" description="HTH lacI-type" evidence="4">
    <location>
        <begin position="1"/>
        <end position="55"/>
    </location>
</feature>
<dbReference type="GO" id="GO:0003700">
    <property type="term" value="F:DNA-binding transcription factor activity"/>
    <property type="evidence" value="ECO:0007669"/>
    <property type="project" value="TreeGrafter"/>
</dbReference>
<dbReference type="Gene3D" id="3.40.50.2300">
    <property type="match status" value="2"/>
</dbReference>
<dbReference type="InterPro" id="IPR046335">
    <property type="entry name" value="LacI/GalR-like_sensor"/>
</dbReference>
<dbReference type="InterPro" id="IPR028082">
    <property type="entry name" value="Peripla_BP_I"/>
</dbReference>
<evidence type="ECO:0000256" key="3">
    <source>
        <dbReference type="ARBA" id="ARBA00023163"/>
    </source>
</evidence>
<evidence type="ECO:0000313" key="5">
    <source>
        <dbReference type="EMBL" id="VYT91616.1"/>
    </source>
</evidence>
<dbReference type="Pfam" id="PF13377">
    <property type="entry name" value="Peripla_BP_3"/>
    <property type="match status" value="1"/>
</dbReference>
<dbReference type="Pfam" id="PF00356">
    <property type="entry name" value="LacI"/>
    <property type="match status" value="1"/>
</dbReference>
<dbReference type="AlphaFoldDB" id="A0A6N3APS9"/>
<dbReference type="SUPFAM" id="SSF47413">
    <property type="entry name" value="lambda repressor-like DNA-binding domains"/>
    <property type="match status" value="1"/>
</dbReference>
<dbReference type="CDD" id="cd06267">
    <property type="entry name" value="PBP1_LacI_sugar_binding-like"/>
    <property type="match status" value="1"/>
</dbReference>
<protein>
    <submittedName>
        <fullName evidence="5">Catabolite control protein A</fullName>
    </submittedName>
</protein>
<reference evidence="5" key="1">
    <citation type="submission" date="2019-11" db="EMBL/GenBank/DDBJ databases">
        <authorList>
            <person name="Feng L."/>
        </authorList>
    </citation>
    <scope>NUCLEOTIDE SEQUENCE</scope>
    <source>
        <strain evidence="5">RgnavusLFYP36</strain>
    </source>
</reference>
<evidence type="ECO:0000256" key="2">
    <source>
        <dbReference type="ARBA" id="ARBA00023125"/>
    </source>
</evidence>
<dbReference type="PANTHER" id="PTHR30146">
    <property type="entry name" value="LACI-RELATED TRANSCRIPTIONAL REPRESSOR"/>
    <property type="match status" value="1"/>
</dbReference>
<proteinExistence type="predicted"/>
<dbReference type="PANTHER" id="PTHR30146:SF109">
    <property type="entry name" value="HTH-TYPE TRANSCRIPTIONAL REGULATOR GALS"/>
    <property type="match status" value="1"/>
</dbReference>
<dbReference type="EMBL" id="CACRUU010000037">
    <property type="protein sequence ID" value="VYT91616.1"/>
    <property type="molecule type" value="Genomic_DNA"/>
</dbReference>
<accession>A0A6N3APS9</accession>
<keyword evidence="3" id="KW-0804">Transcription</keyword>
<dbReference type="GO" id="GO:0000976">
    <property type="term" value="F:transcription cis-regulatory region binding"/>
    <property type="evidence" value="ECO:0007669"/>
    <property type="project" value="TreeGrafter"/>
</dbReference>
<evidence type="ECO:0000259" key="4">
    <source>
        <dbReference type="PROSITE" id="PS50932"/>
    </source>
</evidence>
<dbReference type="InterPro" id="IPR000843">
    <property type="entry name" value="HTH_LacI"/>
</dbReference>
<dbReference type="SUPFAM" id="SSF53822">
    <property type="entry name" value="Periplasmic binding protein-like I"/>
    <property type="match status" value="1"/>
</dbReference>
<dbReference type="InterPro" id="IPR010982">
    <property type="entry name" value="Lambda_DNA-bd_dom_sf"/>
</dbReference>
<dbReference type="PROSITE" id="PS50932">
    <property type="entry name" value="HTH_LACI_2"/>
    <property type="match status" value="1"/>
</dbReference>
<dbReference type="PROSITE" id="PS00356">
    <property type="entry name" value="HTH_LACI_1"/>
    <property type="match status" value="1"/>
</dbReference>
<gene>
    <name evidence="5" type="primary">ccpA_7</name>
    <name evidence="5" type="ORF">RGLFYP36_03526</name>
</gene>
<name>A0A6N3APS9_MEDGN</name>
<keyword evidence="1" id="KW-0805">Transcription regulation</keyword>
<dbReference type="RefSeq" id="WP_156733843.1">
    <property type="nucleotide sequence ID" value="NZ_CACRUU010000037.1"/>
</dbReference>
<dbReference type="CDD" id="cd01392">
    <property type="entry name" value="HTH_LacI"/>
    <property type="match status" value="1"/>
</dbReference>
<dbReference type="PRINTS" id="PR00036">
    <property type="entry name" value="HTHLACI"/>
</dbReference>